<evidence type="ECO:0000256" key="2">
    <source>
        <dbReference type="ARBA" id="ARBA00022801"/>
    </source>
</evidence>
<dbReference type="Gene3D" id="6.10.250.1120">
    <property type="match status" value="1"/>
</dbReference>
<dbReference type="SUPFAM" id="SSF55811">
    <property type="entry name" value="Nudix"/>
    <property type="match status" value="1"/>
</dbReference>
<evidence type="ECO:0000259" key="3">
    <source>
        <dbReference type="PROSITE" id="PS51462"/>
    </source>
</evidence>
<dbReference type="InterPro" id="IPR000086">
    <property type="entry name" value="NUDIX_hydrolase_dom"/>
</dbReference>
<dbReference type="InterPro" id="IPR059176">
    <property type="entry name" value="UDP-X_N"/>
</dbReference>
<dbReference type="RefSeq" id="WP_281817072.1">
    <property type="nucleotide sequence ID" value="NZ_BRLB01000011.1"/>
</dbReference>
<dbReference type="InterPro" id="IPR015797">
    <property type="entry name" value="NUDIX_hydrolase-like_dom_sf"/>
</dbReference>
<dbReference type="Proteomes" id="UP001144256">
    <property type="component" value="Unassembled WGS sequence"/>
</dbReference>
<feature type="domain" description="Nudix hydrolase" evidence="3">
    <location>
        <begin position="66"/>
        <end position="193"/>
    </location>
</feature>
<accession>A0A9W6DEY5</accession>
<dbReference type="Pfam" id="PF12535">
    <property type="entry name" value="Nudix_N"/>
    <property type="match status" value="1"/>
</dbReference>
<dbReference type="EMBL" id="BRLB01000011">
    <property type="protein sequence ID" value="GKX30676.1"/>
    <property type="molecule type" value="Genomic_DNA"/>
</dbReference>
<comment type="cofactor">
    <cofactor evidence="1">
        <name>Mg(2+)</name>
        <dbReference type="ChEBI" id="CHEBI:18420"/>
    </cofactor>
</comment>
<reference evidence="4" key="1">
    <citation type="submission" date="2022-06" db="EMBL/GenBank/DDBJ databases">
        <title>Vallitalea longa sp. nov., an anaerobic bacterium isolated from marine sediment.</title>
        <authorList>
            <person name="Hirano S."/>
            <person name="Terahara T."/>
            <person name="Mori K."/>
            <person name="Hamada M."/>
            <person name="Matsumoto R."/>
            <person name="Kobayashi T."/>
        </authorList>
    </citation>
    <scope>NUCLEOTIDE SEQUENCE</scope>
    <source>
        <strain evidence="4">SH18-1</strain>
    </source>
</reference>
<dbReference type="PANTHER" id="PTHR43046:SF2">
    <property type="entry name" value="8-OXO-DGTP DIPHOSPHATASE-RELATED"/>
    <property type="match status" value="1"/>
</dbReference>
<evidence type="ECO:0000313" key="5">
    <source>
        <dbReference type="Proteomes" id="UP001144256"/>
    </source>
</evidence>
<name>A0A9W6DEY5_9FIRM</name>
<organism evidence="4 5">
    <name type="scientific">Vallitalea longa</name>
    <dbReference type="NCBI Taxonomy" id="2936439"/>
    <lineage>
        <taxon>Bacteria</taxon>
        <taxon>Bacillati</taxon>
        <taxon>Bacillota</taxon>
        <taxon>Clostridia</taxon>
        <taxon>Lachnospirales</taxon>
        <taxon>Vallitaleaceae</taxon>
        <taxon>Vallitalea</taxon>
    </lineage>
</organism>
<comment type="caution">
    <text evidence="4">The sequence shown here is derived from an EMBL/GenBank/DDBJ whole genome shotgun (WGS) entry which is preliminary data.</text>
</comment>
<gene>
    <name evidence="4" type="ORF">SH1V18_31560</name>
</gene>
<evidence type="ECO:0000256" key="1">
    <source>
        <dbReference type="ARBA" id="ARBA00001946"/>
    </source>
</evidence>
<dbReference type="Gene3D" id="3.90.79.10">
    <property type="entry name" value="Nucleoside Triphosphate Pyrophosphohydrolase"/>
    <property type="match status" value="1"/>
</dbReference>
<sequence length="200" mass="23601">MDSNLIRVLDEIRAIAQTGLNYSKDDYELERYNKLMDIVTREYTKVYDYNEEYLRKLFDRELGSITPKVGVNGIVLDEDHNVLLELRAIDKKWGVIGGWSEVGESPQESLIREFKEETGLNIIVKDLIHIFTQRPGDYGYPVSSYHILYYCEVVDGVLKKSHESLELGYYDYEIIKNWHRDHREMIKTAMNYLKKHNVIE</sequence>
<keyword evidence="5" id="KW-1185">Reference proteome</keyword>
<dbReference type="PROSITE" id="PS51462">
    <property type="entry name" value="NUDIX"/>
    <property type="match status" value="1"/>
</dbReference>
<dbReference type="PANTHER" id="PTHR43046">
    <property type="entry name" value="GDP-MANNOSE MANNOSYL HYDROLASE"/>
    <property type="match status" value="1"/>
</dbReference>
<dbReference type="Pfam" id="PF00293">
    <property type="entry name" value="NUDIX"/>
    <property type="match status" value="1"/>
</dbReference>
<protein>
    <submittedName>
        <fullName evidence="4">ADP-ribose pyrophosphatase</fullName>
    </submittedName>
</protein>
<evidence type="ECO:0000313" key="4">
    <source>
        <dbReference type="EMBL" id="GKX30676.1"/>
    </source>
</evidence>
<proteinExistence type="predicted"/>
<dbReference type="GO" id="GO:0016787">
    <property type="term" value="F:hydrolase activity"/>
    <property type="evidence" value="ECO:0007669"/>
    <property type="project" value="UniProtKB-KW"/>
</dbReference>
<dbReference type="AlphaFoldDB" id="A0A9W6DEY5"/>
<keyword evidence="2" id="KW-0378">Hydrolase</keyword>